<dbReference type="PANTHER" id="PTHR43289">
    <property type="entry name" value="MITOGEN-ACTIVATED PROTEIN KINASE KINASE KINASE 20-RELATED"/>
    <property type="match status" value="1"/>
</dbReference>
<dbReference type="CDD" id="cd14014">
    <property type="entry name" value="STKc_PknB_like"/>
    <property type="match status" value="1"/>
</dbReference>
<evidence type="ECO:0000256" key="2">
    <source>
        <dbReference type="ARBA" id="ARBA00022741"/>
    </source>
</evidence>
<organism evidence="7 8">
    <name type="scientific">Marivita hallyeonensis</name>
    <dbReference type="NCBI Taxonomy" id="996342"/>
    <lineage>
        <taxon>Bacteria</taxon>
        <taxon>Pseudomonadati</taxon>
        <taxon>Pseudomonadota</taxon>
        <taxon>Alphaproteobacteria</taxon>
        <taxon>Rhodobacterales</taxon>
        <taxon>Roseobacteraceae</taxon>
        <taxon>Marivita</taxon>
    </lineage>
</organism>
<feature type="domain" description="Protein kinase" evidence="6">
    <location>
        <begin position="30"/>
        <end position="314"/>
    </location>
</feature>
<evidence type="ECO:0000256" key="1">
    <source>
        <dbReference type="ARBA" id="ARBA00022679"/>
    </source>
</evidence>
<dbReference type="RefSeq" id="WP_072775720.1">
    <property type="nucleotide sequence ID" value="NZ_FQXC01000001.1"/>
</dbReference>
<dbReference type="Pfam" id="PF00069">
    <property type="entry name" value="Pkinase"/>
    <property type="match status" value="1"/>
</dbReference>
<dbReference type="EMBL" id="FQXC01000001">
    <property type="protein sequence ID" value="SHG67557.1"/>
    <property type="molecule type" value="Genomic_DNA"/>
</dbReference>
<keyword evidence="5" id="KW-0472">Membrane</keyword>
<dbReference type="AlphaFoldDB" id="A0A1M5LR54"/>
<name>A0A1M5LR54_9RHOB</name>
<dbReference type="PROSITE" id="PS50011">
    <property type="entry name" value="PROTEIN_KINASE_DOM"/>
    <property type="match status" value="1"/>
</dbReference>
<dbReference type="InterPro" id="IPR000719">
    <property type="entry name" value="Prot_kinase_dom"/>
</dbReference>
<feature type="transmembrane region" description="Helical" evidence="5">
    <location>
        <begin position="337"/>
        <end position="357"/>
    </location>
</feature>
<dbReference type="SUPFAM" id="SSF56112">
    <property type="entry name" value="Protein kinase-like (PK-like)"/>
    <property type="match status" value="1"/>
</dbReference>
<dbReference type="PANTHER" id="PTHR43289:SF6">
    <property type="entry name" value="SERINE_THREONINE-PROTEIN KINASE NEKL-3"/>
    <property type="match status" value="1"/>
</dbReference>
<dbReference type="InterPro" id="IPR008266">
    <property type="entry name" value="Tyr_kinase_AS"/>
</dbReference>
<dbReference type="InterPro" id="IPR011009">
    <property type="entry name" value="Kinase-like_dom_sf"/>
</dbReference>
<keyword evidence="8" id="KW-1185">Reference proteome</keyword>
<sequence length="771" mass="82252">MGNAKQKEYEGHESYLDELAPGTELLQGQYRIVKFLNSGGFGITYLASDSLDRKVVIKECFPSSFCNRSRTIVKARSRAHSQELRSVVQLFVQEARSLAKLNHPNIVGVHQVFEDNETAYMVLDFVEGRDLLDTLEDPNHGLNAAQIKGILKDVLGAVQFIHDQDILHRDISPDNILLDADLRPVLIDFGAAREEATKKSRILSAMRVVKDGYSPQEFYVQGSAQSPSSDLYALGATFYHLISGEIPPNSQARLAAIAAGDADPYEPLVGRIKGFENKFLAAIDKSLGILPKDRVQSAEEWLDIMEGGRRKSRVVTQQVPISSAAAATAESEKRSKLVPLMGSVAVIAILAVGGLAVTGQLSMPGDAPSVSEVRTAAPAATVETEVADGSNPEVASVTETPQLAAVSETPVQETVIAQTEDVVTVAQPEEEAQIESAAADIPAAGGTLNAPEDNTVTDAATDSVVAETLVEQQPVELSRVAPTVEFVDVPQLTQIEETTETPLSAITPIAPLDIVVADALVIPPATGGETAPVLDPLDESQRQAALEQVTPEPSVEIASSESTAATIETETAAIAVEDAPISADELNTSVQTTFRVDLPFVGEDGSNVIREAAIVSPVWVRPGARVLEVNGVAVSQISDIDTLAEGIAQAGQESIALEFTVLSADETTTSTHDWTVPVLHDTALPNGTVFQTRLIDGEPRTTVKAVPSAESELQVGDEIVAYVPTSEKIGDQDSLRRILSRELAQGTEQLSFAVTRDGQMWVVSMTHAEGM</sequence>
<evidence type="ECO:0000256" key="5">
    <source>
        <dbReference type="SAM" id="Phobius"/>
    </source>
</evidence>
<dbReference type="STRING" id="996342.SAMN05443551_0252"/>
<dbReference type="OrthoDB" id="9801841at2"/>
<dbReference type="GO" id="GO:0005524">
    <property type="term" value="F:ATP binding"/>
    <property type="evidence" value="ECO:0007669"/>
    <property type="project" value="UniProtKB-KW"/>
</dbReference>
<protein>
    <submittedName>
        <fullName evidence="7">Serine/threonine protein kinase</fullName>
    </submittedName>
</protein>
<keyword evidence="2" id="KW-0547">Nucleotide-binding</keyword>
<evidence type="ECO:0000259" key="6">
    <source>
        <dbReference type="PROSITE" id="PS50011"/>
    </source>
</evidence>
<keyword evidence="5" id="KW-0812">Transmembrane</keyword>
<dbReference type="PROSITE" id="PS00109">
    <property type="entry name" value="PROTEIN_KINASE_TYR"/>
    <property type="match status" value="1"/>
</dbReference>
<dbReference type="Proteomes" id="UP000184221">
    <property type="component" value="Unassembled WGS sequence"/>
</dbReference>
<keyword evidence="1" id="KW-0808">Transferase</keyword>
<keyword evidence="4" id="KW-0067">ATP-binding</keyword>
<keyword evidence="7" id="KW-0723">Serine/threonine-protein kinase</keyword>
<reference evidence="7 8" key="1">
    <citation type="submission" date="2016-11" db="EMBL/GenBank/DDBJ databases">
        <authorList>
            <person name="Jaros S."/>
            <person name="Januszkiewicz K."/>
            <person name="Wedrychowicz H."/>
        </authorList>
    </citation>
    <scope>NUCLEOTIDE SEQUENCE [LARGE SCALE GENOMIC DNA]</scope>
    <source>
        <strain evidence="7 8">DSM 29431</strain>
    </source>
</reference>
<evidence type="ECO:0000313" key="7">
    <source>
        <dbReference type="EMBL" id="SHG67557.1"/>
    </source>
</evidence>
<proteinExistence type="predicted"/>
<evidence type="ECO:0000256" key="3">
    <source>
        <dbReference type="ARBA" id="ARBA00022777"/>
    </source>
</evidence>
<evidence type="ECO:0000313" key="8">
    <source>
        <dbReference type="Proteomes" id="UP000184221"/>
    </source>
</evidence>
<dbReference type="Gene3D" id="1.10.510.10">
    <property type="entry name" value="Transferase(Phosphotransferase) domain 1"/>
    <property type="match status" value="1"/>
</dbReference>
<keyword evidence="5" id="KW-1133">Transmembrane helix</keyword>
<evidence type="ECO:0000256" key="4">
    <source>
        <dbReference type="ARBA" id="ARBA00022840"/>
    </source>
</evidence>
<accession>A0A1M5LR54</accession>
<gene>
    <name evidence="7" type="ORF">SAMN05443551_0252</name>
</gene>
<dbReference type="Gene3D" id="3.30.200.20">
    <property type="entry name" value="Phosphorylase Kinase, domain 1"/>
    <property type="match status" value="1"/>
</dbReference>
<dbReference type="GO" id="GO:0004674">
    <property type="term" value="F:protein serine/threonine kinase activity"/>
    <property type="evidence" value="ECO:0007669"/>
    <property type="project" value="UniProtKB-KW"/>
</dbReference>
<keyword evidence="3 7" id="KW-0418">Kinase</keyword>